<name>A0AAN7ZXH9_9SACH</name>
<comment type="similarity">
    <text evidence="2 9">Belongs to the mitochondrial pyruvate carrier (MPC) (TC 2.A.105) family.</text>
</comment>
<organism evidence="10 11">
    <name type="scientific">Arxiozyma heterogenica</name>
    <dbReference type="NCBI Taxonomy" id="278026"/>
    <lineage>
        <taxon>Eukaryota</taxon>
        <taxon>Fungi</taxon>
        <taxon>Dikarya</taxon>
        <taxon>Ascomycota</taxon>
        <taxon>Saccharomycotina</taxon>
        <taxon>Saccharomycetes</taxon>
        <taxon>Saccharomycetales</taxon>
        <taxon>Saccharomycetaceae</taxon>
        <taxon>Arxiozyma</taxon>
    </lineage>
</organism>
<dbReference type="PANTHER" id="PTHR14154">
    <property type="entry name" value="UPF0041 BRAIN PROTEIN 44-RELATED"/>
    <property type="match status" value="1"/>
</dbReference>
<keyword evidence="4" id="KW-0812">Transmembrane</keyword>
<comment type="subcellular location">
    <subcellularLocation>
        <location evidence="1 9">Mitochondrion inner membrane</location>
        <topology evidence="1 9">Multi-pass membrane protein</topology>
    </subcellularLocation>
</comment>
<keyword evidence="7 9" id="KW-0496">Mitochondrion</keyword>
<evidence type="ECO:0000256" key="4">
    <source>
        <dbReference type="ARBA" id="ARBA00022692"/>
    </source>
</evidence>
<evidence type="ECO:0000256" key="1">
    <source>
        <dbReference type="ARBA" id="ARBA00004448"/>
    </source>
</evidence>
<comment type="caution">
    <text evidence="10">The sequence shown here is derived from an EMBL/GenBank/DDBJ whole genome shotgun (WGS) entry which is preliminary data.</text>
</comment>
<keyword evidence="8" id="KW-0472">Membrane</keyword>
<dbReference type="GO" id="GO:0005743">
    <property type="term" value="C:mitochondrial inner membrane"/>
    <property type="evidence" value="ECO:0007669"/>
    <property type="project" value="UniProtKB-SubCell"/>
</dbReference>
<keyword evidence="3 9" id="KW-0813">Transport</keyword>
<proteinExistence type="inferred from homology"/>
<gene>
    <name evidence="10" type="ORF">RI543_002971</name>
</gene>
<evidence type="ECO:0000256" key="7">
    <source>
        <dbReference type="ARBA" id="ARBA00023128"/>
    </source>
</evidence>
<evidence type="ECO:0000256" key="8">
    <source>
        <dbReference type="ARBA" id="ARBA00023136"/>
    </source>
</evidence>
<dbReference type="GO" id="GO:0006850">
    <property type="term" value="P:pyruvate import into mitochondria"/>
    <property type="evidence" value="ECO:0007669"/>
    <property type="project" value="InterPro"/>
</dbReference>
<keyword evidence="5 9" id="KW-0999">Mitochondrion inner membrane</keyword>
<evidence type="ECO:0000313" key="10">
    <source>
        <dbReference type="EMBL" id="KAK5779086.1"/>
    </source>
</evidence>
<sequence>MSAISFVFRRFWNSETGPRTVHFWAPTLKWGLVIAGLSDLKRPVEKLSGTQSLSLFATGSIWTRWSFVIKPRNYLLASVNFFLACTASAQIMRMLNYRIENGDTWKQACQYLITSKPASDNKKPVVEKHAALT</sequence>
<keyword evidence="6" id="KW-1133">Transmembrane helix</keyword>
<accession>A0AAN7ZXH9</accession>
<comment type="function">
    <text evidence="9">Mediates the uptake of pyruvate into mitochondria.</text>
</comment>
<dbReference type="AlphaFoldDB" id="A0AAN7ZXH9"/>
<dbReference type="EMBL" id="JAWIZZ010000047">
    <property type="protein sequence ID" value="KAK5779086.1"/>
    <property type="molecule type" value="Genomic_DNA"/>
</dbReference>
<evidence type="ECO:0000256" key="9">
    <source>
        <dbReference type="RuleBase" id="RU363100"/>
    </source>
</evidence>
<evidence type="ECO:0000256" key="5">
    <source>
        <dbReference type="ARBA" id="ARBA00022792"/>
    </source>
</evidence>
<evidence type="ECO:0000313" key="11">
    <source>
        <dbReference type="Proteomes" id="UP001306508"/>
    </source>
</evidence>
<reference evidence="11" key="1">
    <citation type="submission" date="2023-07" db="EMBL/GenBank/DDBJ databases">
        <title>A draft genome of Kazachstania heterogenica Y-27499.</title>
        <authorList>
            <person name="Donic C."/>
            <person name="Kralova J.S."/>
            <person name="Fidel L."/>
            <person name="Ben-Dor S."/>
            <person name="Jung S."/>
        </authorList>
    </citation>
    <scope>NUCLEOTIDE SEQUENCE [LARGE SCALE GENOMIC DNA]</scope>
    <source>
        <strain evidence="11">Y27499</strain>
    </source>
</reference>
<dbReference type="Pfam" id="PF03650">
    <property type="entry name" value="MPC"/>
    <property type="match status" value="1"/>
</dbReference>
<dbReference type="InterPro" id="IPR005336">
    <property type="entry name" value="MPC"/>
</dbReference>
<evidence type="ECO:0000256" key="2">
    <source>
        <dbReference type="ARBA" id="ARBA00006416"/>
    </source>
</evidence>
<protein>
    <recommendedName>
        <fullName evidence="9">Mitochondrial pyruvate carrier</fullName>
    </recommendedName>
</protein>
<evidence type="ECO:0000256" key="3">
    <source>
        <dbReference type="ARBA" id="ARBA00022448"/>
    </source>
</evidence>
<dbReference type="Proteomes" id="UP001306508">
    <property type="component" value="Unassembled WGS sequence"/>
</dbReference>
<keyword evidence="11" id="KW-1185">Reference proteome</keyword>
<evidence type="ECO:0000256" key="6">
    <source>
        <dbReference type="ARBA" id="ARBA00022989"/>
    </source>
</evidence>